<evidence type="ECO:0000313" key="16">
    <source>
        <dbReference type="Proteomes" id="UP000053259"/>
    </source>
</evidence>
<evidence type="ECO:0000256" key="11">
    <source>
        <dbReference type="ARBA" id="ARBA00023033"/>
    </source>
</evidence>
<name>A0A0D2AVG5_9PEZI</name>
<feature type="transmembrane region" description="Helical" evidence="14">
    <location>
        <begin position="6"/>
        <end position="24"/>
    </location>
</feature>
<comment type="subcellular location">
    <subcellularLocation>
        <location evidence="2">Membrane</location>
    </subcellularLocation>
</comment>
<evidence type="ECO:0000256" key="13">
    <source>
        <dbReference type="PIRSR" id="PIRSR602401-1"/>
    </source>
</evidence>
<evidence type="ECO:0000313" key="15">
    <source>
        <dbReference type="EMBL" id="KIW03129.1"/>
    </source>
</evidence>
<dbReference type="EMBL" id="KN847546">
    <property type="protein sequence ID" value="KIW03129.1"/>
    <property type="molecule type" value="Genomic_DNA"/>
</dbReference>
<dbReference type="VEuPathDB" id="FungiDB:PV09_05771"/>
<keyword evidence="8 14" id="KW-1133">Transmembrane helix</keyword>
<keyword evidence="5 13" id="KW-0349">Heme</keyword>
<dbReference type="GeneID" id="27313744"/>
<reference evidence="15 16" key="1">
    <citation type="submission" date="2015-01" db="EMBL/GenBank/DDBJ databases">
        <title>The Genome Sequence of Ochroconis gallopava CBS43764.</title>
        <authorList>
            <consortium name="The Broad Institute Genomics Platform"/>
            <person name="Cuomo C."/>
            <person name="de Hoog S."/>
            <person name="Gorbushina A."/>
            <person name="Stielow B."/>
            <person name="Teixiera M."/>
            <person name="Abouelleil A."/>
            <person name="Chapman S.B."/>
            <person name="Priest M."/>
            <person name="Young S.K."/>
            <person name="Wortman J."/>
            <person name="Nusbaum C."/>
            <person name="Birren B."/>
        </authorList>
    </citation>
    <scope>NUCLEOTIDE SEQUENCE [LARGE SCALE GENOMIC DNA]</scope>
    <source>
        <strain evidence="15 16">CBS 43764</strain>
    </source>
</reference>
<evidence type="ECO:0000256" key="9">
    <source>
        <dbReference type="ARBA" id="ARBA00023002"/>
    </source>
</evidence>
<dbReference type="InterPro" id="IPR036396">
    <property type="entry name" value="Cyt_P450_sf"/>
</dbReference>
<keyword evidence="11" id="KW-0503">Monooxygenase</keyword>
<feature type="binding site" description="axial binding residue" evidence="13">
    <location>
        <position position="488"/>
    </location>
    <ligand>
        <name>heme</name>
        <dbReference type="ChEBI" id="CHEBI:30413"/>
    </ligand>
    <ligandPart>
        <name>Fe</name>
        <dbReference type="ChEBI" id="CHEBI:18248"/>
    </ligandPart>
</feature>
<sequence>MEPNLLVVAGAGAVFGLLAHWFWFIRGEHMKWIRPYALTIIFGPGLAAAGLCHYLDLTFLRACLTVLVAIVPFCATLFSSIAIYRLYFHPLRNFPGPPAARLTQFAHVREVAAKCDNFRHLDKLHAQYGEYVRAGPNLLSIADPDWVEPVHKAQTKFEKSEWYDGGYPMTTLHQMRDKAMHDRRRRHGWDQAFTTKSLRAYDSRLIKYADTLVDQIRKRSGEVVNGTSWLNYLAFDVMGDMAFGRSFEALEKGESHFYIDLIHNSAHLIGMLGTVSWILQVLRLFPISWTAGGRMLLYSEQCVDERRKYEPKEPDVMSHIFAAGDFFKGDKKMERLLLMGDSRLLIVAGSDTTATTLIYLFYHLAKDPSLVEKLRAELKEKNIENNESLSVSALQYVDYLNALINETLRMHPPVPGGVSRLTPRDGVVINGQHLPGGVQIIGPHYTIQRSPRAFVKPNEFIPERWTTKPELILNKNAFFPFSIGKFSCIGKQFALNELRTVVTKMVLEFDVAFAPGEDGTKLLTESKDVFTMSNAELRLIWTERTKKD</sequence>
<dbReference type="PRINTS" id="PR00463">
    <property type="entry name" value="EP450I"/>
</dbReference>
<dbReference type="STRING" id="253628.A0A0D2AVG5"/>
<evidence type="ECO:0000256" key="6">
    <source>
        <dbReference type="ARBA" id="ARBA00022692"/>
    </source>
</evidence>
<comment type="similarity">
    <text evidence="4">Belongs to the cytochrome P450 family.</text>
</comment>
<dbReference type="InterPro" id="IPR002401">
    <property type="entry name" value="Cyt_P450_E_grp-I"/>
</dbReference>
<evidence type="ECO:0000256" key="12">
    <source>
        <dbReference type="ARBA" id="ARBA00023136"/>
    </source>
</evidence>
<dbReference type="GO" id="GO:0004497">
    <property type="term" value="F:monooxygenase activity"/>
    <property type="evidence" value="ECO:0007669"/>
    <property type="project" value="UniProtKB-KW"/>
</dbReference>
<dbReference type="PRINTS" id="PR00385">
    <property type="entry name" value="P450"/>
</dbReference>
<dbReference type="FunFam" id="1.10.630.10:FF:000063">
    <property type="entry name" value="Cytochrome P450 monooxygenase"/>
    <property type="match status" value="1"/>
</dbReference>
<dbReference type="Pfam" id="PF00067">
    <property type="entry name" value="p450"/>
    <property type="match status" value="1"/>
</dbReference>
<evidence type="ECO:0000256" key="1">
    <source>
        <dbReference type="ARBA" id="ARBA00001971"/>
    </source>
</evidence>
<dbReference type="AlphaFoldDB" id="A0A0D2AVG5"/>
<keyword evidence="12 14" id="KW-0472">Membrane</keyword>
<evidence type="ECO:0000256" key="2">
    <source>
        <dbReference type="ARBA" id="ARBA00004370"/>
    </source>
</evidence>
<dbReference type="PANTHER" id="PTHR24305:SF187">
    <property type="entry name" value="P450, PUTATIVE (EUROFUNG)-RELATED"/>
    <property type="match status" value="1"/>
</dbReference>
<evidence type="ECO:0000256" key="3">
    <source>
        <dbReference type="ARBA" id="ARBA00004685"/>
    </source>
</evidence>
<evidence type="ECO:0000256" key="8">
    <source>
        <dbReference type="ARBA" id="ARBA00022989"/>
    </source>
</evidence>
<keyword evidence="6 14" id="KW-0812">Transmembrane</keyword>
<organism evidence="15 16">
    <name type="scientific">Verruconis gallopava</name>
    <dbReference type="NCBI Taxonomy" id="253628"/>
    <lineage>
        <taxon>Eukaryota</taxon>
        <taxon>Fungi</taxon>
        <taxon>Dikarya</taxon>
        <taxon>Ascomycota</taxon>
        <taxon>Pezizomycotina</taxon>
        <taxon>Dothideomycetes</taxon>
        <taxon>Pleosporomycetidae</taxon>
        <taxon>Venturiales</taxon>
        <taxon>Sympoventuriaceae</taxon>
        <taxon>Verruconis</taxon>
    </lineage>
</organism>
<dbReference type="InterPro" id="IPR050121">
    <property type="entry name" value="Cytochrome_P450_monoxygenase"/>
</dbReference>
<evidence type="ECO:0000256" key="7">
    <source>
        <dbReference type="ARBA" id="ARBA00022723"/>
    </source>
</evidence>
<comment type="pathway">
    <text evidence="3">Mycotoxin biosynthesis.</text>
</comment>
<keyword evidence="9" id="KW-0560">Oxidoreductase</keyword>
<evidence type="ECO:0000256" key="10">
    <source>
        <dbReference type="ARBA" id="ARBA00023004"/>
    </source>
</evidence>
<dbReference type="GO" id="GO:0005506">
    <property type="term" value="F:iron ion binding"/>
    <property type="evidence" value="ECO:0007669"/>
    <property type="project" value="InterPro"/>
</dbReference>
<dbReference type="GO" id="GO:0020037">
    <property type="term" value="F:heme binding"/>
    <property type="evidence" value="ECO:0007669"/>
    <property type="project" value="InterPro"/>
</dbReference>
<accession>A0A0D2AVG5</accession>
<dbReference type="HOGENOM" id="CLU_001570_14_10_1"/>
<dbReference type="Proteomes" id="UP000053259">
    <property type="component" value="Unassembled WGS sequence"/>
</dbReference>
<comment type="cofactor">
    <cofactor evidence="1 13">
        <name>heme</name>
        <dbReference type="ChEBI" id="CHEBI:30413"/>
    </cofactor>
</comment>
<evidence type="ECO:0000256" key="4">
    <source>
        <dbReference type="ARBA" id="ARBA00010617"/>
    </source>
</evidence>
<dbReference type="InterPro" id="IPR001128">
    <property type="entry name" value="Cyt_P450"/>
</dbReference>
<keyword evidence="10 13" id="KW-0408">Iron</keyword>
<dbReference type="SUPFAM" id="SSF48264">
    <property type="entry name" value="Cytochrome P450"/>
    <property type="match status" value="1"/>
</dbReference>
<feature type="transmembrane region" description="Helical" evidence="14">
    <location>
        <begin position="62"/>
        <end position="84"/>
    </location>
</feature>
<dbReference type="GO" id="GO:0016705">
    <property type="term" value="F:oxidoreductase activity, acting on paired donors, with incorporation or reduction of molecular oxygen"/>
    <property type="evidence" value="ECO:0007669"/>
    <property type="project" value="InterPro"/>
</dbReference>
<dbReference type="RefSeq" id="XP_016212998.1">
    <property type="nucleotide sequence ID" value="XM_016359319.1"/>
</dbReference>
<proteinExistence type="inferred from homology"/>
<dbReference type="PANTHER" id="PTHR24305">
    <property type="entry name" value="CYTOCHROME P450"/>
    <property type="match status" value="1"/>
</dbReference>
<dbReference type="GO" id="GO:1902181">
    <property type="term" value="P:verruculogen biosynthetic process"/>
    <property type="evidence" value="ECO:0007669"/>
    <property type="project" value="UniProtKB-ARBA"/>
</dbReference>
<dbReference type="OrthoDB" id="6692864at2759"/>
<protein>
    <submittedName>
        <fullName evidence="15">Uncharacterized protein</fullName>
    </submittedName>
</protein>
<feature type="transmembrane region" description="Helical" evidence="14">
    <location>
        <begin position="36"/>
        <end position="56"/>
    </location>
</feature>
<keyword evidence="16" id="KW-1185">Reference proteome</keyword>
<keyword evidence="7 13" id="KW-0479">Metal-binding</keyword>
<evidence type="ECO:0000256" key="5">
    <source>
        <dbReference type="ARBA" id="ARBA00022617"/>
    </source>
</evidence>
<dbReference type="GO" id="GO:0016020">
    <property type="term" value="C:membrane"/>
    <property type="evidence" value="ECO:0007669"/>
    <property type="project" value="UniProtKB-SubCell"/>
</dbReference>
<gene>
    <name evidence="15" type="ORF">PV09_05771</name>
</gene>
<dbReference type="Gene3D" id="1.10.630.10">
    <property type="entry name" value="Cytochrome P450"/>
    <property type="match status" value="1"/>
</dbReference>
<dbReference type="CDD" id="cd11061">
    <property type="entry name" value="CYP67-like"/>
    <property type="match status" value="1"/>
</dbReference>
<dbReference type="InParanoid" id="A0A0D2AVG5"/>
<evidence type="ECO:0000256" key="14">
    <source>
        <dbReference type="SAM" id="Phobius"/>
    </source>
</evidence>